<dbReference type="Proteomes" id="UP000769766">
    <property type="component" value="Unassembled WGS sequence"/>
</dbReference>
<dbReference type="AlphaFoldDB" id="A0A932CQM7"/>
<dbReference type="GO" id="GO:1990281">
    <property type="term" value="C:efflux pump complex"/>
    <property type="evidence" value="ECO:0007669"/>
    <property type="project" value="TreeGrafter"/>
</dbReference>
<dbReference type="PRINTS" id="PR01490">
    <property type="entry name" value="RTXTOXIND"/>
</dbReference>
<evidence type="ECO:0000313" key="4">
    <source>
        <dbReference type="EMBL" id="MBI2877760.1"/>
    </source>
</evidence>
<dbReference type="EMBL" id="JACPRF010000391">
    <property type="protein sequence ID" value="MBI2877760.1"/>
    <property type="molecule type" value="Genomic_DNA"/>
</dbReference>
<evidence type="ECO:0000256" key="1">
    <source>
        <dbReference type="SAM" id="Coils"/>
    </source>
</evidence>
<dbReference type="SUPFAM" id="SSF111369">
    <property type="entry name" value="HlyD-like secretion proteins"/>
    <property type="match status" value="2"/>
</dbReference>
<sequence length="358" mass="40117">MVSPHTKKVLRIALLLLAVSLISLAAFRYYWHPDEVRRIVLTGVVDATQVAVSAKISGRIERLWVDEGSTVQAGDPIALIDHEELQRELDRLEAEVKEAEARMKESEESLKWEMAAVPQDIERARAALRATEAQREEVLARLERARKDHERIASLVSQGILAVQERDRVEADLKVAGAAHRSAVQQVEEKKAALELALANSQEIAMKRSRHRLSIAQLEKAQVSREIARVHLGYARVRSPLAGLVSTRIARQGEVVNAGSPIVTVIDVDHAWIRADVEESYIDQIRIGQELEVRLLSGRRIRGRVFYKGAEAGFATARDVSGTKRDIKTFAIKVAVDNRDRIFFPGMTAEVILWVRSK</sequence>
<dbReference type="PANTHER" id="PTHR30469">
    <property type="entry name" value="MULTIDRUG RESISTANCE PROTEIN MDTA"/>
    <property type="match status" value="1"/>
</dbReference>
<comment type="caution">
    <text evidence="4">The sequence shown here is derived from an EMBL/GenBank/DDBJ whole genome shotgun (WGS) entry which is preliminary data.</text>
</comment>
<evidence type="ECO:0000259" key="3">
    <source>
        <dbReference type="Pfam" id="PF25917"/>
    </source>
</evidence>
<keyword evidence="2" id="KW-0472">Membrane</keyword>
<dbReference type="InterPro" id="IPR058625">
    <property type="entry name" value="MdtA-like_BSH"/>
</dbReference>
<evidence type="ECO:0000256" key="2">
    <source>
        <dbReference type="SAM" id="Phobius"/>
    </source>
</evidence>
<name>A0A932CQM7_UNCTE</name>
<proteinExistence type="predicted"/>
<feature type="domain" description="Multidrug resistance protein MdtA-like barrel-sandwich hybrid" evidence="3">
    <location>
        <begin position="49"/>
        <end position="265"/>
    </location>
</feature>
<dbReference type="Gene3D" id="1.10.287.470">
    <property type="entry name" value="Helix hairpin bin"/>
    <property type="match status" value="1"/>
</dbReference>
<dbReference type="Pfam" id="PF25917">
    <property type="entry name" value="BSH_RND"/>
    <property type="match status" value="1"/>
</dbReference>
<protein>
    <submittedName>
        <fullName evidence="4">HlyD family secretion protein</fullName>
    </submittedName>
</protein>
<organism evidence="4 5">
    <name type="scientific">Tectimicrobiota bacterium</name>
    <dbReference type="NCBI Taxonomy" id="2528274"/>
    <lineage>
        <taxon>Bacteria</taxon>
        <taxon>Pseudomonadati</taxon>
        <taxon>Nitrospinota/Tectimicrobiota group</taxon>
        <taxon>Candidatus Tectimicrobiota</taxon>
    </lineage>
</organism>
<feature type="transmembrane region" description="Helical" evidence="2">
    <location>
        <begin position="12"/>
        <end position="31"/>
    </location>
</feature>
<dbReference type="GO" id="GO:0015562">
    <property type="term" value="F:efflux transmembrane transporter activity"/>
    <property type="evidence" value="ECO:0007669"/>
    <property type="project" value="TreeGrafter"/>
</dbReference>
<keyword evidence="2" id="KW-0812">Transmembrane</keyword>
<evidence type="ECO:0000313" key="5">
    <source>
        <dbReference type="Proteomes" id="UP000769766"/>
    </source>
</evidence>
<feature type="coiled-coil region" evidence="1">
    <location>
        <begin position="82"/>
        <end position="148"/>
    </location>
</feature>
<accession>A0A932CQM7</accession>
<keyword evidence="2" id="KW-1133">Transmembrane helix</keyword>
<gene>
    <name evidence="4" type="ORF">HYY20_12865</name>
</gene>
<reference evidence="4" key="1">
    <citation type="submission" date="2020-07" db="EMBL/GenBank/DDBJ databases">
        <title>Huge and variable diversity of episymbiotic CPR bacteria and DPANN archaea in groundwater ecosystems.</title>
        <authorList>
            <person name="He C.Y."/>
            <person name="Keren R."/>
            <person name="Whittaker M."/>
            <person name="Farag I.F."/>
            <person name="Doudna J."/>
            <person name="Cate J.H.D."/>
            <person name="Banfield J.F."/>
        </authorList>
    </citation>
    <scope>NUCLEOTIDE SEQUENCE</scope>
    <source>
        <strain evidence="4">NC_groundwater_672_Ag_B-0.1um_62_36</strain>
    </source>
</reference>
<dbReference type="Gene3D" id="2.40.50.100">
    <property type="match status" value="1"/>
</dbReference>
<keyword evidence="1" id="KW-0175">Coiled coil</keyword>
<dbReference type="Gene3D" id="2.40.30.170">
    <property type="match status" value="1"/>
</dbReference>